<evidence type="ECO:0000313" key="2">
    <source>
        <dbReference type="EMBL" id="RYN89388.1"/>
    </source>
</evidence>
<proteinExistence type="predicted"/>
<sequence length="585" mass="65105">MSRLTPTQSRLYSTNLGSFHTIAALSEDHINKSFKAMYELALIDDPQSPICNFNIPHNAAGFIKDAVLKPPRIKLLVAGGETSTLLYYLAFDKGELNLYESDDRADQTTKTFQVKDWVFVFKIDLVQKGIAKDTDEYKKYAPRVPYPNGTFSLSKLFLDASTAKMSGASTDAESKFGDTDWSKENATVRSNWSAFVIKWVALAAEKGQTLIGLQPTPDKNLTEATYPPTFVQKQTYAWLDPESSSPQAQDGNPQNALMYLCMTDNQDPPSPPRLEAHSGTWISTKDNIKGTFAMSADRFWGVWLLPTLNEFNKKLQFYFKPCKASAWWDDGTPYVNSTYYPAMGGPLPAAFPQAAFSKGDLPRANLPSDRGLGRTLTPDTQGAARYYWLGPVISDSDSDQNGSAWPHGRLRMQSQQQMYNWSAIWFSPGSDTITFEGKGGCYLRDDLLGSDTPAWTTGEQFYLNLTFKVVIKIVDIAGGALNLKIQDADNVDKIYTLTGDHSDSLGGTIFPRRFDTYYTNVKNYLNAQIGYNVKDAVAQLEKVLNHEHKLILPGAGEYLFEKGTFNNNGDFLAQIHFNGTDAPGQ</sequence>
<evidence type="ECO:0000313" key="3">
    <source>
        <dbReference type="Proteomes" id="UP000292340"/>
    </source>
</evidence>
<gene>
    <name evidence="1" type="ORF">AA0115_g7584</name>
    <name evidence="2" type="ORF">AA0119_g11399</name>
</gene>
<accession>A0AB37WF41</accession>
<evidence type="ECO:0000313" key="4">
    <source>
        <dbReference type="Proteomes" id="UP000293195"/>
    </source>
</evidence>
<comment type="caution">
    <text evidence="1">The sequence shown here is derived from an EMBL/GenBank/DDBJ whole genome shotgun (WGS) entry which is preliminary data.</text>
</comment>
<protein>
    <recommendedName>
        <fullName evidence="5">Fucose-specific lectin</fullName>
    </recommendedName>
</protein>
<dbReference type="EMBL" id="PDXF01000085">
    <property type="protein sequence ID" value="RYN89388.1"/>
    <property type="molecule type" value="Genomic_DNA"/>
</dbReference>
<dbReference type="EMBL" id="PDXB01000019">
    <property type="protein sequence ID" value="RYN25556.1"/>
    <property type="molecule type" value="Genomic_DNA"/>
</dbReference>
<keyword evidence="4" id="KW-1185">Reference proteome</keyword>
<dbReference type="AlphaFoldDB" id="A0AB37WF41"/>
<evidence type="ECO:0008006" key="5">
    <source>
        <dbReference type="Google" id="ProtNLM"/>
    </source>
</evidence>
<dbReference type="Proteomes" id="UP000293195">
    <property type="component" value="Unassembled WGS sequence"/>
</dbReference>
<dbReference type="Proteomes" id="UP000292340">
    <property type="component" value="Unassembled WGS sequence"/>
</dbReference>
<reference evidence="1" key="1">
    <citation type="submission" date="2017-10" db="EMBL/GenBank/DDBJ databases">
        <authorList>
            <person name="Armitage A.D."/>
            <person name="Barbara D.J."/>
            <person name="Woodhall J.W."/>
            <person name="Sreenivasaprasad S."/>
            <person name="Lane C.R."/>
            <person name="Clarkson J.P."/>
            <person name="Harrison R.J."/>
        </authorList>
    </citation>
    <scope>NUCLEOTIDE SEQUENCE</scope>
    <source>
        <strain evidence="1">FERA 1164</strain>
        <strain evidence="2">FERA 635</strain>
    </source>
</reference>
<name>A0AB37WF41_9PLEO</name>
<organism evidence="1 3">
    <name type="scientific">Alternaria tenuissima</name>
    <dbReference type="NCBI Taxonomy" id="119927"/>
    <lineage>
        <taxon>Eukaryota</taxon>
        <taxon>Fungi</taxon>
        <taxon>Dikarya</taxon>
        <taxon>Ascomycota</taxon>
        <taxon>Pezizomycotina</taxon>
        <taxon>Dothideomycetes</taxon>
        <taxon>Pleosporomycetidae</taxon>
        <taxon>Pleosporales</taxon>
        <taxon>Pleosporineae</taxon>
        <taxon>Pleosporaceae</taxon>
        <taxon>Alternaria</taxon>
        <taxon>Alternaria sect. Alternaria</taxon>
        <taxon>Alternaria alternata complex</taxon>
    </lineage>
</organism>
<evidence type="ECO:0000313" key="1">
    <source>
        <dbReference type="EMBL" id="RYN25556.1"/>
    </source>
</evidence>
<reference evidence="1 4" key="2">
    <citation type="journal article" date="2019" name="bioRxiv">
        <title>Genomics, evolutionary history and diagnostics of the Alternaria alternata species group including apple and Asian pear pathotypes.</title>
        <authorList>
            <person name="Armitage A.D."/>
            <person name="Cockerton H.M."/>
            <person name="Sreenivasaprasad S."/>
            <person name="Woodhall J.W."/>
            <person name="Lane C.R."/>
            <person name="Harrison R.J."/>
            <person name="Clarkson J.P."/>
        </authorList>
    </citation>
    <scope>NUCLEOTIDE SEQUENCE</scope>
    <source>
        <strain evidence="1">FERA 1164</strain>
        <strain evidence="4">FERA 635</strain>
    </source>
</reference>